<dbReference type="GO" id="GO:0005524">
    <property type="term" value="F:ATP binding"/>
    <property type="evidence" value="ECO:0007669"/>
    <property type="project" value="UniProtKB-KW"/>
</dbReference>
<keyword evidence="5" id="KW-1185">Reference proteome</keyword>
<evidence type="ECO:0000313" key="5">
    <source>
        <dbReference type="Proteomes" id="UP001174909"/>
    </source>
</evidence>
<dbReference type="InterPro" id="IPR011009">
    <property type="entry name" value="Kinase-like_dom_sf"/>
</dbReference>
<proteinExistence type="predicted"/>
<gene>
    <name evidence="4" type="ORF">GBAR_LOCUS16851</name>
</gene>
<evidence type="ECO:0000256" key="2">
    <source>
        <dbReference type="ARBA" id="ARBA00022840"/>
    </source>
</evidence>
<dbReference type="InterPro" id="IPR001245">
    <property type="entry name" value="Ser-Thr/Tyr_kinase_cat_dom"/>
</dbReference>
<dbReference type="EMBL" id="CASHTH010002428">
    <property type="protein sequence ID" value="CAI8029709.1"/>
    <property type="molecule type" value="Genomic_DNA"/>
</dbReference>
<dbReference type="PROSITE" id="PS50011">
    <property type="entry name" value="PROTEIN_KINASE_DOM"/>
    <property type="match status" value="1"/>
</dbReference>
<dbReference type="AlphaFoldDB" id="A0AA35WR47"/>
<dbReference type="PANTHER" id="PTHR27001">
    <property type="entry name" value="OS01G0253100 PROTEIN"/>
    <property type="match status" value="1"/>
</dbReference>
<organism evidence="4 5">
    <name type="scientific">Geodia barretti</name>
    <name type="common">Barrett's horny sponge</name>
    <dbReference type="NCBI Taxonomy" id="519541"/>
    <lineage>
        <taxon>Eukaryota</taxon>
        <taxon>Metazoa</taxon>
        <taxon>Porifera</taxon>
        <taxon>Demospongiae</taxon>
        <taxon>Heteroscleromorpha</taxon>
        <taxon>Tetractinellida</taxon>
        <taxon>Astrophorina</taxon>
        <taxon>Geodiidae</taxon>
        <taxon>Geodia</taxon>
    </lineage>
</organism>
<keyword evidence="4" id="KW-0808">Transferase</keyword>
<keyword evidence="2" id="KW-0067">ATP-binding</keyword>
<accession>A0AA35WR47</accession>
<keyword evidence="1" id="KW-0547">Nucleotide-binding</keyword>
<comment type="caution">
    <text evidence="4">The sequence shown here is derived from an EMBL/GenBank/DDBJ whole genome shotgun (WGS) entry which is preliminary data.</text>
</comment>
<dbReference type="GO" id="GO:0005886">
    <property type="term" value="C:plasma membrane"/>
    <property type="evidence" value="ECO:0007669"/>
    <property type="project" value="TreeGrafter"/>
</dbReference>
<dbReference type="GO" id="GO:0004672">
    <property type="term" value="F:protein kinase activity"/>
    <property type="evidence" value="ECO:0007669"/>
    <property type="project" value="InterPro"/>
</dbReference>
<dbReference type="PANTHER" id="PTHR27001:SF931">
    <property type="entry name" value="OS11G0664100 PROTEIN"/>
    <property type="match status" value="1"/>
</dbReference>
<sequence length="100" mass="11245">FNATKYCNLQDTASGLNYLHSLDPQFIHGHLTAENILLDARLRAKIGVFAIESNLHHLNPEYMPLEAEEGSDPSLDIFSFGHLALVTILQEKVDYFLCTL</sequence>
<keyword evidence="4" id="KW-0418">Kinase</keyword>
<dbReference type="Gene3D" id="1.10.510.10">
    <property type="entry name" value="Transferase(Phosphotransferase) domain 1"/>
    <property type="match status" value="1"/>
</dbReference>
<name>A0AA35WR47_GEOBA</name>
<evidence type="ECO:0000256" key="1">
    <source>
        <dbReference type="ARBA" id="ARBA00022741"/>
    </source>
</evidence>
<reference evidence="4" key="1">
    <citation type="submission" date="2023-03" db="EMBL/GenBank/DDBJ databases">
        <authorList>
            <person name="Steffen K."/>
            <person name="Cardenas P."/>
        </authorList>
    </citation>
    <scope>NUCLEOTIDE SEQUENCE</scope>
</reference>
<dbReference type="SUPFAM" id="SSF56112">
    <property type="entry name" value="Protein kinase-like (PK-like)"/>
    <property type="match status" value="1"/>
</dbReference>
<dbReference type="InterPro" id="IPR000719">
    <property type="entry name" value="Prot_kinase_dom"/>
</dbReference>
<evidence type="ECO:0000259" key="3">
    <source>
        <dbReference type="PROSITE" id="PS50011"/>
    </source>
</evidence>
<evidence type="ECO:0000313" key="4">
    <source>
        <dbReference type="EMBL" id="CAI8029709.1"/>
    </source>
</evidence>
<protein>
    <submittedName>
        <fullName evidence="4">Probable serine/threonine-protein kinase DDB_G0278521</fullName>
    </submittedName>
</protein>
<dbReference type="Proteomes" id="UP001174909">
    <property type="component" value="Unassembled WGS sequence"/>
</dbReference>
<feature type="non-terminal residue" evidence="4">
    <location>
        <position position="1"/>
    </location>
</feature>
<dbReference type="Pfam" id="PF07714">
    <property type="entry name" value="PK_Tyr_Ser-Thr"/>
    <property type="match status" value="1"/>
</dbReference>
<feature type="domain" description="Protein kinase" evidence="3">
    <location>
        <begin position="1"/>
        <end position="100"/>
    </location>
</feature>